<keyword evidence="1" id="KW-1003">Cell membrane</keyword>
<organism evidence="10 11">
    <name type="scientific">Chlorobium ferrooxidans DSM 13031</name>
    <dbReference type="NCBI Taxonomy" id="377431"/>
    <lineage>
        <taxon>Bacteria</taxon>
        <taxon>Pseudomonadati</taxon>
        <taxon>Chlorobiota</taxon>
        <taxon>Chlorobiia</taxon>
        <taxon>Chlorobiales</taxon>
        <taxon>Chlorobiaceae</taxon>
        <taxon>Chlorobium/Pelodictyon group</taxon>
        <taxon>Chlorobium</taxon>
    </lineage>
</organism>
<dbReference type="GO" id="GO:0005886">
    <property type="term" value="C:plasma membrane"/>
    <property type="evidence" value="ECO:0007669"/>
    <property type="project" value="TreeGrafter"/>
</dbReference>
<evidence type="ECO:0000256" key="4">
    <source>
        <dbReference type="ARBA" id="ARBA00022692"/>
    </source>
</evidence>
<dbReference type="InterPro" id="IPR029044">
    <property type="entry name" value="Nucleotide-diphossugar_trans"/>
</dbReference>
<evidence type="ECO:0000313" key="10">
    <source>
        <dbReference type="EMBL" id="EAT60010.1"/>
    </source>
</evidence>
<keyword evidence="4 8" id="KW-0812">Transmembrane</keyword>
<dbReference type="GO" id="GO:0099621">
    <property type="term" value="F:undecaprenyl-phosphate 4-deoxy-4-formamido-L-arabinose transferase activity"/>
    <property type="evidence" value="ECO:0007669"/>
    <property type="project" value="TreeGrafter"/>
</dbReference>
<keyword evidence="6 8" id="KW-1133">Transmembrane helix</keyword>
<feature type="domain" description="Glycosyltransferase 2-like" evidence="9">
    <location>
        <begin position="5"/>
        <end position="174"/>
    </location>
</feature>
<evidence type="ECO:0000259" key="9">
    <source>
        <dbReference type="Pfam" id="PF00535"/>
    </source>
</evidence>
<dbReference type="PANTHER" id="PTHR48090">
    <property type="entry name" value="UNDECAPRENYL-PHOSPHATE 4-DEOXY-4-FORMAMIDO-L-ARABINOSE TRANSFERASE-RELATED"/>
    <property type="match status" value="1"/>
</dbReference>
<evidence type="ECO:0000256" key="7">
    <source>
        <dbReference type="ARBA" id="ARBA00023136"/>
    </source>
</evidence>
<keyword evidence="2" id="KW-0328">Glycosyltransferase</keyword>
<dbReference type="EMBL" id="AASE01000001">
    <property type="protein sequence ID" value="EAT60010.1"/>
    <property type="molecule type" value="Genomic_DNA"/>
</dbReference>
<evidence type="ECO:0000313" key="11">
    <source>
        <dbReference type="Proteomes" id="UP000004162"/>
    </source>
</evidence>
<dbReference type="CDD" id="cd04187">
    <property type="entry name" value="DPM1_like_bac"/>
    <property type="match status" value="1"/>
</dbReference>
<dbReference type="Pfam" id="PF00535">
    <property type="entry name" value="Glycos_transf_2"/>
    <property type="match status" value="1"/>
</dbReference>
<dbReference type="OrthoDB" id="9807778at2"/>
<dbReference type="RefSeq" id="WP_006365284.1">
    <property type="nucleotide sequence ID" value="NZ_AASE01000001.1"/>
</dbReference>
<dbReference type="AlphaFoldDB" id="Q0YUM2"/>
<protein>
    <submittedName>
        <fullName evidence="10">Glycosyl transferase, family 2</fullName>
    </submittedName>
</protein>
<dbReference type="SUPFAM" id="SSF53448">
    <property type="entry name" value="Nucleotide-diphospho-sugar transferases"/>
    <property type="match status" value="1"/>
</dbReference>
<dbReference type="InterPro" id="IPR001173">
    <property type="entry name" value="Glyco_trans_2-like"/>
</dbReference>
<comment type="caution">
    <text evidence="10">The sequence shown here is derived from an EMBL/GenBank/DDBJ whole genome shotgun (WGS) entry which is preliminary data.</text>
</comment>
<keyword evidence="7 8" id="KW-0472">Membrane</keyword>
<dbReference type="Proteomes" id="UP000004162">
    <property type="component" value="Unassembled WGS sequence"/>
</dbReference>
<keyword evidence="11" id="KW-1185">Reference proteome</keyword>
<dbReference type="PANTHER" id="PTHR48090:SF3">
    <property type="entry name" value="UNDECAPRENYL-PHOSPHATE 4-DEOXY-4-FORMAMIDO-L-ARABINOSE TRANSFERASE"/>
    <property type="match status" value="1"/>
</dbReference>
<evidence type="ECO:0000256" key="6">
    <source>
        <dbReference type="ARBA" id="ARBA00022989"/>
    </source>
</evidence>
<feature type="transmembrane region" description="Helical" evidence="8">
    <location>
        <begin position="274"/>
        <end position="296"/>
    </location>
</feature>
<feature type="transmembrane region" description="Helical" evidence="8">
    <location>
        <begin position="242"/>
        <end position="262"/>
    </location>
</feature>
<keyword evidence="3 10" id="KW-0808">Transferase</keyword>
<name>Q0YUM2_9CHLB</name>
<gene>
    <name evidence="10" type="ORF">CferDRAFT_2017</name>
</gene>
<proteinExistence type="predicted"/>
<accession>Q0YUM2</accession>
<evidence type="ECO:0000256" key="1">
    <source>
        <dbReference type="ARBA" id="ARBA00022475"/>
    </source>
</evidence>
<reference evidence="10 11" key="2">
    <citation type="submission" date="2006-07" db="EMBL/GenBank/DDBJ databases">
        <title>Sequencing of the draft genome and assembly of Chlorobium ferroxidans DSM 13031.</title>
        <authorList>
            <consortium name="US DOE Joint Genome Institute (JGI-PGF)"/>
            <person name="Copeland A."/>
            <person name="Lucas S."/>
            <person name="Lapidus A."/>
            <person name="Barry K."/>
            <person name="Glavina del Rio T."/>
            <person name="Dalin E."/>
            <person name="Tice H."/>
            <person name="Bruce D."/>
            <person name="Pitluck S."/>
            <person name="Richardson P."/>
        </authorList>
    </citation>
    <scope>NUCLEOTIDE SEQUENCE [LARGE SCALE GENOMIC DNA]</scope>
    <source>
        <strain evidence="10 11">DSM 13031</strain>
    </source>
</reference>
<sequence>MASLSVIVPLLNERESIPELIDQLYLAMEEPELRTLFPDPFSFEIIMVDDGSTDGSNRVIEGLIDSRPELRLISFQRNFGKTAALSAGFMAATGEYLCTIDADLQDDPFAIKTLLKKLMEGYDLVSGWKQNRKDPLSKTLPSKLFNTVTRLFTGITIHDFNCGLKVYRSEVTRRLELHGDMHRYIPVMAEWMGFKITELPVAHRARQFGTTKYSSARFLPGLFDFLSVLFITRYLRRPMHFFGMAGLGSFLLGFAISLYVTLDKILLHKPVSNRPILFLGILLLILGVQLFSTGLLGEMLSTSASKGSSFTVRKTMNLTTGQAAAIGGADSVRG</sequence>
<dbReference type="InterPro" id="IPR050256">
    <property type="entry name" value="Glycosyltransferase_2"/>
</dbReference>
<dbReference type="Gene3D" id="3.90.550.10">
    <property type="entry name" value="Spore Coat Polysaccharide Biosynthesis Protein SpsA, Chain A"/>
    <property type="match status" value="1"/>
</dbReference>
<evidence type="ECO:0000256" key="2">
    <source>
        <dbReference type="ARBA" id="ARBA00022676"/>
    </source>
</evidence>
<evidence type="ECO:0000256" key="8">
    <source>
        <dbReference type="SAM" id="Phobius"/>
    </source>
</evidence>
<dbReference type="GO" id="GO:0009103">
    <property type="term" value="P:lipopolysaccharide biosynthetic process"/>
    <property type="evidence" value="ECO:0007669"/>
    <property type="project" value="UniProtKB-KW"/>
</dbReference>
<evidence type="ECO:0000256" key="3">
    <source>
        <dbReference type="ARBA" id="ARBA00022679"/>
    </source>
</evidence>
<keyword evidence="5" id="KW-0448">Lipopolysaccharide biosynthesis</keyword>
<evidence type="ECO:0000256" key="5">
    <source>
        <dbReference type="ARBA" id="ARBA00022985"/>
    </source>
</evidence>
<reference evidence="10 11" key="1">
    <citation type="submission" date="2006-07" db="EMBL/GenBank/DDBJ databases">
        <title>Annotation of the draft genome assembly of Chlorobium ferroxidans DSM 13031.</title>
        <authorList>
            <consortium name="US DOE Joint Genome Institute (JGI-ORNL)"/>
            <person name="Larimer F."/>
            <person name="Land M."/>
            <person name="Hauser L."/>
        </authorList>
    </citation>
    <scope>NUCLEOTIDE SEQUENCE [LARGE SCALE GENOMIC DNA]</scope>
    <source>
        <strain evidence="10 11">DSM 13031</strain>
    </source>
</reference>